<dbReference type="RefSeq" id="XP_033677077.1">
    <property type="nucleotide sequence ID" value="XM_033826214.1"/>
</dbReference>
<sequence length="383" mass="44240">MPGRPIQRLRPCFSLAKHFSRRQARSYAAKVLTGEDLGPIHHDEHHSFRVLKDGSHLPIPPVLDPIALSERSRWEQTKQKPDVNKFTPFQKKLWENPYAHALASPIRQCRATQSLLPSSLLISLHPRPHPTTSDPWLLPVNLTTSTHHLGPPVRFLCHSYVASYLGKKKNWDKALYPRFIEKLGKRAVGKIVWREDMPMLILELMRKRAREKLRWHFGHSGQLVPCENPRGEDIDALEDVSCVLYLGSLKMRADEIQVEARGIVNDVEKWVAYYIKGFPALLDPHKKPDVTHSSPAWYTDPVVPRLQPRARFPPLEFKTTTWRGRKVAVYSLYDLLGEERMKELLEGTRFERERCLVMKRGRHNVPVEILLMQLQAYLATPGP</sequence>
<dbReference type="EMBL" id="ML987209">
    <property type="protein sequence ID" value="KAF2242073.1"/>
    <property type="molecule type" value="Genomic_DNA"/>
</dbReference>
<keyword evidence="2" id="KW-1185">Reference proteome</keyword>
<dbReference type="Proteomes" id="UP000800094">
    <property type="component" value="Unassembled WGS sequence"/>
</dbReference>
<protein>
    <submittedName>
        <fullName evidence="1">Uncharacterized protein</fullName>
    </submittedName>
</protein>
<evidence type="ECO:0000313" key="1">
    <source>
        <dbReference type="EMBL" id="KAF2242073.1"/>
    </source>
</evidence>
<proteinExistence type="predicted"/>
<dbReference type="OrthoDB" id="3363286at2759"/>
<name>A0A6A6HWX1_9PLEO</name>
<organism evidence="1 2">
    <name type="scientific">Trematosphaeria pertusa</name>
    <dbReference type="NCBI Taxonomy" id="390896"/>
    <lineage>
        <taxon>Eukaryota</taxon>
        <taxon>Fungi</taxon>
        <taxon>Dikarya</taxon>
        <taxon>Ascomycota</taxon>
        <taxon>Pezizomycotina</taxon>
        <taxon>Dothideomycetes</taxon>
        <taxon>Pleosporomycetidae</taxon>
        <taxon>Pleosporales</taxon>
        <taxon>Massarineae</taxon>
        <taxon>Trematosphaeriaceae</taxon>
        <taxon>Trematosphaeria</taxon>
    </lineage>
</organism>
<accession>A0A6A6HWX1</accession>
<reference evidence="1" key="1">
    <citation type="journal article" date="2020" name="Stud. Mycol.">
        <title>101 Dothideomycetes genomes: a test case for predicting lifestyles and emergence of pathogens.</title>
        <authorList>
            <person name="Haridas S."/>
            <person name="Albert R."/>
            <person name="Binder M."/>
            <person name="Bloem J."/>
            <person name="Labutti K."/>
            <person name="Salamov A."/>
            <person name="Andreopoulos B."/>
            <person name="Baker S."/>
            <person name="Barry K."/>
            <person name="Bills G."/>
            <person name="Bluhm B."/>
            <person name="Cannon C."/>
            <person name="Castanera R."/>
            <person name="Culley D."/>
            <person name="Daum C."/>
            <person name="Ezra D."/>
            <person name="Gonzalez J."/>
            <person name="Henrissat B."/>
            <person name="Kuo A."/>
            <person name="Liang C."/>
            <person name="Lipzen A."/>
            <person name="Lutzoni F."/>
            <person name="Magnuson J."/>
            <person name="Mondo S."/>
            <person name="Nolan M."/>
            <person name="Ohm R."/>
            <person name="Pangilinan J."/>
            <person name="Park H.-J."/>
            <person name="Ramirez L."/>
            <person name="Alfaro M."/>
            <person name="Sun H."/>
            <person name="Tritt A."/>
            <person name="Yoshinaga Y."/>
            <person name="Zwiers L.-H."/>
            <person name="Turgeon B."/>
            <person name="Goodwin S."/>
            <person name="Spatafora J."/>
            <person name="Crous P."/>
            <person name="Grigoriev I."/>
        </authorList>
    </citation>
    <scope>NUCLEOTIDE SEQUENCE</scope>
    <source>
        <strain evidence="1">CBS 122368</strain>
    </source>
</reference>
<dbReference type="AlphaFoldDB" id="A0A6A6HWX1"/>
<dbReference type="GeneID" id="54579544"/>
<evidence type="ECO:0000313" key="2">
    <source>
        <dbReference type="Proteomes" id="UP000800094"/>
    </source>
</evidence>
<gene>
    <name evidence="1" type="ORF">BU26DRAFT_495365</name>
</gene>